<sequence>MIGLLVNNKEMKEIEYLLKREMEELLLDLDNSRIDGLIKRAMEERYEILLGIYKRTATKAEVLKYMRILKKGTN</sequence>
<gene>
    <name evidence="1" type="ORF">AB986_19710</name>
</gene>
<dbReference type="OrthoDB" id="2971867at2"/>
<evidence type="ECO:0000313" key="2">
    <source>
        <dbReference type="Proteomes" id="UP000035996"/>
    </source>
</evidence>
<keyword evidence="2" id="KW-1185">Reference proteome</keyword>
<reference evidence="1" key="1">
    <citation type="submission" date="2015-06" db="EMBL/GenBank/DDBJ databases">
        <authorList>
            <person name="Liu B."/>
            <person name="Wang J."/>
            <person name="Zhu Y."/>
            <person name="Liu G."/>
            <person name="Chen Q."/>
            <person name="Zheng C."/>
            <person name="Che J."/>
            <person name="Ge C."/>
            <person name="Shi H."/>
            <person name="Pan Z."/>
            <person name="Liu X."/>
        </authorList>
    </citation>
    <scope>NUCLEOTIDE SEQUENCE [LARGE SCALE GENOMIC DNA]</scope>
    <source>
        <strain evidence="1">DSM 16346</strain>
    </source>
</reference>
<dbReference type="STRING" id="157733.AB986_19710"/>
<dbReference type="GeneID" id="301328948"/>
<name>A0A0J6CSK0_9BACL</name>
<protein>
    <submittedName>
        <fullName evidence="1">Uncharacterized protein</fullName>
    </submittedName>
</protein>
<comment type="caution">
    <text evidence="1">The sequence shown here is derived from an EMBL/GenBank/DDBJ whole genome shotgun (WGS) entry which is preliminary data.</text>
</comment>
<dbReference type="PATRIC" id="fig|157733.3.peg.74"/>
<dbReference type="EMBL" id="LELK01000011">
    <property type="protein sequence ID" value="KMM36090.1"/>
    <property type="molecule type" value="Genomic_DNA"/>
</dbReference>
<accession>A0A0J6CSK0</accession>
<dbReference type="Proteomes" id="UP000035996">
    <property type="component" value="Unassembled WGS sequence"/>
</dbReference>
<organism evidence="1 2">
    <name type="scientific">Guptibacillus hwajinpoensis</name>
    <dbReference type="NCBI Taxonomy" id="208199"/>
    <lineage>
        <taxon>Bacteria</taxon>
        <taxon>Bacillati</taxon>
        <taxon>Bacillota</taxon>
        <taxon>Bacilli</taxon>
        <taxon>Bacillales</taxon>
        <taxon>Guptibacillaceae</taxon>
        <taxon>Guptibacillus</taxon>
    </lineage>
</organism>
<evidence type="ECO:0000313" key="1">
    <source>
        <dbReference type="EMBL" id="KMM36090.1"/>
    </source>
</evidence>
<proteinExistence type="predicted"/>
<dbReference type="RefSeq" id="WP_048313363.1">
    <property type="nucleotide sequence ID" value="NZ_CP119526.1"/>
</dbReference>
<dbReference type="AlphaFoldDB" id="A0A0J6CSK0"/>